<dbReference type="RefSeq" id="WP_010898713.1">
    <property type="nucleotide sequence ID" value="NZ_CP040441.1"/>
</dbReference>
<reference evidence="3" key="1">
    <citation type="submission" date="2015-08" db="EMBL/GenBank/DDBJ databases">
        <title>Complete DNA Sequence of Pseudomonas syringae pv. actinidiae, the Causal Agent of Kiwifruit Canker Disease.</title>
        <authorList>
            <person name="Rikkerink E.H.A."/>
            <person name="Fineran P.C."/>
        </authorList>
    </citation>
    <scope>NUCLEOTIDE SEQUENCE</scope>
    <source>
        <strain evidence="3">DSM 13666</strain>
    </source>
</reference>
<organism evidence="3">
    <name type="scientific">Halalkalibacterium halodurans</name>
    <name type="common">Bacillus halodurans</name>
    <dbReference type="NCBI Taxonomy" id="86665"/>
    <lineage>
        <taxon>Bacteria</taxon>
        <taxon>Bacillati</taxon>
        <taxon>Bacillota</taxon>
        <taxon>Bacilli</taxon>
        <taxon>Bacillales</taxon>
        <taxon>Bacillaceae</taxon>
        <taxon>Halalkalibacterium (ex Joshi et al. 2022)</taxon>
    </lineage>
</organism>
<evidence type="ECO:0000313" key="3">
    <source>
        <dbReference type="EMBL" id="KOO38677.1"/>
    </source>
</evidence>
<comment type="similarity">
    <text evidence="1">Belongs to the UPF0749 family.</text>
</comment>
<sequence length="240" mass="27081">MKWKVRSKHVLLSLVFLVTGFILALSYELASEQLANQGERNTSQWRYEDELRNRILLEQTINRSLQEDLRNLQSEVRELEEEIASATERSEIRTANLIEDVEKLRKITGAVPVQGQGIEITLDDSSYIPEEGDPNNYIVHEHHVQKVVDVLLVAGAEAVAINGYRLSHQSYIQCVGPVITVDGNRSYAPFTISAVGDPSVMKSSFELPGGVQDFLLDDSIEVRVEEKSTIVLDPYLTERR</sequence>
<dbReference type="GeneID" id="87598075"/>
<proteinExistence type="inferred from homology"/>
<gene>
    <name evidence="3" type="ORF">AMD02_07235</name>
</gene>
<dbReference type="PANTHER" id="PTHR37313">
    <property type="entry name" value="UPF0749 PROTEIN RV1825"/>
    <property type="match status" value="1"/>
</dbReference>
<dbReference type="OMA" id="YIVHESH"/>
<accession>A0A0M0KJ83</accession>
<accession>A0A4Y7WVJ7</accession>
<dbReference type="PANTHER" id="PTHR37313:SF2">
    <property type="entry name" value="UPF0749 PROTEIN YLXX"/>
    <property type="match status" value="1"/>
</dbReference>
<dbReference type="PATRIC" id="fig|136160.3.peg.1763"/>
<protein>
    <recommendedName>
        <fullName evidence="4">DUF881 domain-containing protein</fullName>
    </recommendedName>
</protein>
<dbReference type="InterPro" id="IPR010273">
    <property type="entry name" value="DUF881"/>
</dbReference>
<comment type="caution">
    <text evidence="3">The sequence shown here is derived from an EMBL/GenBank/DDBJ whole genome shotgun (WGS) entry which is preliminary data.</text>
</comment>
<dbReference type="AlphaFoldDB" id="A0A0M0KJ83"/>
<keyword evidence="2" id="KW-0175">Coiled coil</keyword>
<dbReference type="Pfam" id="PF05949">
    <property type="entry name" value="DUF881"/>
    <property type="match status" value="1"/>
</dbReference>
<feature type="coiled-coil region" evidence="2">
    <location>
        <begin position="62"/>
        <end position="96"/>
    </location>
</feature>
<dbReference type="EMBL" id="LILD01000001">
    <property type="protein sequence ID" value="KOO38677.1"/>
    <property type="molecule type" value="Genomic_DNA"/>
</dbReference>
<evidence type="ECO:0000256" key="1">
    <source>
        <dbReference type="ARBA" id="ARBA00009108"/>
    </source>
</evidence>
<dbReference type="Gene3D" id="3.30.70.1880">
    <property type="entry name" value="Protein of unknown function DUF881"/>
    <property type="match status" value="1"/>
</dbReference>
<evidence type="ECO:0008006" key="4">
    <source>
        <dbReference type="Google" id="ProtNLM"/>
    </source>
</evidence>
<evidence type="ECO:0000256" key="2">
    <source>
        <dbReference type="SAM" id="Coils"/>
    </source>
</evidence>
<name>A0A0M0KJ83_ALKHA</name>